<protein>
    <submittedName>
        <fullName evidence="1">Uncharacterized protein</fullName>
    </submittedName>
</protein>
<dbReference type="EMBL" id="SLVX01000031">
    <property type="protein sequence ID" value="TCN34933.1"/>
    <property type="molecule type" value="Genomic_DNA"/>
</dbReference>
<dbReference type="AlphaFoldDB" id="A0A4R2C518"/>
<comment type="caution">
    <text evidence="1">The sequence shown here is derived from an EMBL/GenBank/DDBJ whole genome shotgun (WGS) entry which is preliminary data.</text>
</comment>
<gene>
    <name evidence="1" type="ORF">EV665_13112</name>
</gene>
<evidence type="ECO:0000313" key="2">
    <source>
        <dbReference type="Proteomes" id="UP000295351"/>
    </source>
</evidence>
<proteinExistence type="predicted"/>
<organism evidence="1 2">
    <name type="scientific">Shinella granuli</name>
    <dbReference type="NCBI Taxonomy" id="323621"/>
    <lineage>
        <taxon>Bacteria</taxon>
        <taxon>Pseudomonadati</taxon>
        <taxon>Pseudomonadota</taxon>
        <taxon>Alphaproteobacteria</taxon>
        <taxon>Hyphomicrobiales</taxon>
        <taxon>Rhizobiaceae</taxon>
        <taxon>Shinella</taxon>
    </lineage>
</organism>
<sequence>MSAQTEANHLSAAAVIERIFLAADDEHRDEETAERIKAFFNILDGKDCRSPVDAYAYIALARRLWHSALADVVNGEAPSVEVLAQGVIYLSKGTDFIGKLLEGPNEHSPPSRLN</sequence>
<evidence type="ECO:0000313" key="1">
    <source>
        <dbReference type="EMBL" id="TCN34933.1"/>
    </source>
</evidence>
<name>A0A4R2C518_SHIGR</name>
<dbReference type="Proteomes" id="UP000295351">
    <property type="component" value="Unassembled WGS sequence"/>
</dbReference>
<reference evidence="1 2" key="1">
    <citation type="submission" date="2019-03" db="EMBL/GenBank/DDBJ databases">
        <title>Genomic Encyclopedia of Type Strains, Phase IV (KMG-IV): sequencing the most valuable type-strain genomes for metagenomic binning, comparative biology and taxonomic classification.</title>
        <authorList>
            <person name="Goeker M."/>
        </authorList>
    </citation>
    <scope>NUCLEOTIDE SEQUENCE [LARGE SCALE GENOMIC DNA]</scope>
    <source>
        <strain evidence="1 2">DSM 18401</strain>
    </source>
</reference>
<keyword evidence="2" id="KW-1185">Reference proteome</keyword>
<accession>A0A4R2C518</accession>